<dbReference type="Proteomes" id="UP001064048">
    <property type="component" value="Chromosome 20"/>
</dbReference>
<proteinExistence type="predicted"/>
<evidence type="ECO:0000313" key="1">
    <source>
        <dbReference type="EMBL" id="KAI8437336.1"/>
    </source>
</evidence>
<evidence type="ECO:0000313" key="2">
    <source>
        <dbReference type="Proteomes" id="UP001064048"/>
    </source>
</evidence>
<reference evidence="1 2" key="1">
    <citation type="journal article" date="2022" name="Genome Biol. Evol.">
        <title>The Spruce Budworm Genome: Reconstructing the Evolutionary History of Antifreeze Proteins.</title>
        <authorList>
            <person name="Beliveau C."/>
            <person name="Gagne P."/>
            <person name="Picq S."/>
            <person name="Vernygora O."/>
            <person name="Keeling C.I."/>
            <person name="Pinkney K."/>
            <person name="Doucet D."/>
            <person name="Wen F."/>
            <person name="Johnston J.S."/>
            <person name="Maaroufi H."/>
            <person name="Boyle B."/>
            <person name="Laroche J."/>
            <person name="Dewar K."/>
            <person name="Juretic N."/>
            <person name="Blackburn G."/>
            <person name="Nisole A."/>
            <person name="Brunet B."/>
            <person name="Brandao M."/>
            <person name="Lumley L."/>
            <person name="Duan J."/>
            <person name="Quan G."/>
            <person name="Lucarotti C.J."/>
            <person name="Roe A.D."/>
            <person name="Sperling F.A.H."/>
            <person name="Levesque R.C."/>
            <person name="Cusson M."/>
        </authorList>
    </citation>
    <scope>NUCLEOTIDE SEQUENCE [LARGE SCALE GENOMIC DNA]</scope>
    <source>
        <strain evidence="1">Glfc:IPQL:Cfum</strain>
    </source>
</reference>
<protein>
    <submittedName>
        <fullName evidence="1">Uncharacterized protein</fullName>
    </submittedName>
</protein>
<gene>
    <name evidence="1" type="ORF">MSG28_011682</name>
</gene>
<name>A0ACC0KL80_CHOFU</name>
<keyword evidence="2" id="KW-1185">Reference proteome</keyword>
<sequence length="909" mass="100737">MVPQQQRRRRRRAALARTSERRLVVARGAGGFGFTIAGQRPCVVSAVASGGPAERAGLRAGDALIAVDGASVARAPHASVARMVAAAPGAIALSVAPREAPPTDTEDTEPDERARTRRRHPPPRRRPQPALMHHPACHAAPSTSGVNEILQNLSRVQLTPTQAARLECRAVVGYLGTIETPQAAPNAAPGNVRTAVRKLRQERRPAAPVLLSVLPNVLYLRRPSGQILAQYPRERILYAGCGSDADRRYFGLVTAAESSDNDTEASHSCHVFAVDPRMAEHEAHVARAREFQITCTRDPVAERCLEFPPSAEYVVGIVKGMYSLPADDCNSPSLLQLSKLAVKGDSPAFGNFSRCNRAVFRVPRERRPCRHDARVEPQEFVANSPQPSNHSEITTTSSNSDSGIGFHNDGRNIADRILVVDFAGPQPPVNRFRQEMPRRPLGLVGCSSFDADGSFLSNTTPVVDGFAGQGRPLNLDDVILNNDLQPVRHVSPRNEEDNYNYNNLYGNAASSSRSFQNGVLYDQVYTENEGHHYEFIPPQLDMDIEIDRIAETFNSVEIYEEKLSEYRSNESVENMTEVSGNSKSMDTVSMYSTRSHEEARPALRKHLQASLDDMLVLGLRDPLPVQKDDDNFHILTGREREKKLEARSRALSASAVWDKPKPAVQVKQEVIVKDEPGVETDCSKNDVVNLLKAEQPTLILLQPADNRCRLADLEEGRIGSLRVHQSGRVTLALGDTIFEAKRLRGGIDEFLEKVFLTDGCLLYAPSQIALAAVLHAASKEQENLDSYVTEMLFRDAGPDKLAILIEAVRKIRSLVKMVESPAKERVRIIDKKLDRCRNEENNPDSEIYKRRMREALDEDDLVYTGQTRMSLDTSGITQSEAERLLACKYIPILFKDHHSPRISNRDISK</sequence>
<organism evidence="1 2">
    <name type="scientific">Choristoneura fumiferana</name>
    <name type="common">Spruce budworm moth</name>
    <name type="synonym">Archips fumiferana</name>
    <dbReference type="NCBI Taxonomy" id="7141"/>
    <lineage>
        <taxon>Eukaryota</taxon>
        <taxon>Metazoa</taxon>
        <taxon>Ecdysozoa</taxon>
        <taxon>Arthropoda</taxon>
        <taxon>Hexapoda</taxon>
        <taxon>Insecta</taxon>
        <taxon>Pterygota</taxon>
        <taxon>Neoptera</taxon>
        <taxon>Endopterygota</taxon>
        <taxon>Lepidoptera</taxon>
        <taxon>Glossata</taxon>
        <taxon>Ditrysia</taxon>
        <taxon>Tortricoidea</taxon>
        <taxon>Tortricidae</taxon>
        <taxon>Tortricinae</taxon>
        <taxon>Choristoneura</taxon>
    </lineage>
</organism>
<dbReference type="EMBL" id="CM046120">
    <property type="protein sequence ID" value="KAI8437336.1"/>
    <property type="molecule type" value="Genomic_DNA"/>
</dbReference>
<comment type="caution">
    <text evidence="1">The sequence shown here is derived from an EMBL/GenBank/DDBJ whole genome shotgun (WGS) entry which is preliminary data.</text>
</comment>
<accession>A0ACC0KL80</accession>